<dbReference type="RefSeq" id="WP_305026853.1">
    <property type="nucleotide sequence ID" value="NZ_JAUQTA010000001.1"/>
</dbReference>
<protein>
    <recommendedName>
        <fullName evidence="3">Sulfotransferase family protein</fullName>
    </recommendedName>
</protein>
<comment type="caution">
    <text evidence="1">The sequence shown here is derived from an EMBL/GenBank/DDBJ whole genome shotgun (WGS) entry which is preliminary data.</text>
</comment>
<proteinExistence type="predicted"/>
<evidence type="ECO:0000313" key="2">
    <source>
        <dbReference type="Proteomes" id="UP001233314"/>
    </source>
</evidence>
<dbReference type="Proteomes" id="UP001233314">
    <property type="component" value="Unassembled WGS sequence"/>
</dbReference>
<accession>A0ABT9AY00</accession>
<evidence type="ECO:0000313" key="1">
    <source>
        <dbReference type="EMBL" id="MDO7867454.1"/>
    </source>
</evidence>
<gene>
    <name evidence="1" type="ORF">Q5722_03640</name>
</gene>
<sequence length="370" mass="41147">MTGERPLYIHIGLQKTGTSYLQSIFWQNVEELTAQGLDMVPGSKRATFHLMLRARDRYQPDVDPPGVAGALDRLPQQLAEAPGTRALITEESFAPAPDGQIERLLAACTGREVHLVVTLRDLGRQIPSAWQQLIQSGGYIAWDDYLDAMKACEGDVPSKYWRSTDVAAILERWARHVPAERIHVVTVPPPGADPEILLHRFCEVLGVDWTRLDRSLPARNRGIGRVQAEVLRRVNYRLPEADRRRDVYGEVGKRWFAVKVLGPQNGDRIRIPSEYADWVRDLSTRYSAAIRAAGHPVTGDLTDLDPVPSSFTDAGFEVTEQEVFAAATNALASILSERAAELRVRRAAAVEAAPAPDPAPGRVRRLFARR</sequence>
<dbReference type="Gene3D" id="3.40.50.300">
    <property type="entry name" value="P-loop containing nucleotide triphosphate hydrolases"/>
    <property type="match status" value="1"/>
</dbReference>
<name>A0ABT9AY00_9ACTN</name>
<keyword evidence="2" id="KW-1185">Reference proteome</keyword>
<dbReference type="InterPro" id="IPR027417">
    <property type="entry name" value="P-loop_NTPase"/>
</dbReference>
<reference evidence="1 2" key="1">
    <citation type="submission" date="2023-07" db="EMBL/GenBank/DDBJ databases">
        <title>Nocardioides sp. nov WY-20 isolated from soil.</title>
        <authorList>
            <person name="Liu B."/>
            <person name="Wan Y."/>
        </authorList>
    </citation>
    <scope>NUCLEOTIDE SEQUENCE [LARGE SCALE GENOMIC DNA]</scope>
    <source>
        <strain evidence="1 2">WY-20</strain>
    </source>
</reference>
<organism evidence="1 2">
    <name type="scientific">Nocardioides jiangxiensis</name>
    <dbReference type="NCBI Taxonomy" id="3064524"/>
    <lineage>
        <taxon>Bacteria</taxon>
        <taxon>Bacillati</taxon>
        <taxon>Actinomycetota</taxon>
        <taxon>Actinomycetes</taxon>
        <taxon>Propionibacteriales</taxon>
        <taxon>Nocardioidaceae</taxon>
        <taxon>Nocardioides</taxon>
    </lineage>
</organism>
<evidence type="ECO:0008006" key="3">
    <source>
        <dbReference type="Google" id="ProtNLM"/>
    </source>
</evidence>
<dbReference type="EMBL" id="JAUQTA010000001">
    <property type="protein sequence ID" value="MDO7867454.1"/>
    <property type="molecule type" value="Genomic_DNA"/>
</dbReference>
<dbReference type="SUPFAM" id="SSF52540">
    <property type="entry name" value="P-loop containing nucleoside triphosphate hydrolases"/>
    <property type="match status" value="1"/>
</dbReference>